<dbReference type="Proteomes" id="UP001054820">
    <property type="component" value="Chromosome"/>
</dbReference>
<proteinExistence type="predicted"/>
<keyword evidence="1" id="KW-0812">Transmembrane</keyword>
<evidence type="ECO:0000313" key="2">
    <source>
        <dbReference type="EMBL" id="BCN93646.1"/>
    </source>
</evidence>
<evidence type="ECO:0000313" key="3">
    <source>
        <dbReference type="Proteomes" id="UP001054820"/>
    </source>
</evidence>
<organism evidence="2 3">
    <name type="scientific">Thiomicrorhabdus immobilis</name>
    <dbReference type="NCBI Taxonomy" id="2791037"/>
    <lineage>
        <taxon>Bacteria</taxon>
        <taxon>Pseudomonadati</taxon>
        <taxon>Pseudomonadota</taxon>
        <taxon>Gammaproteobacteria</taxon>
        <taxon>Thiotrichales</taxon>
        <taxon>Piscirickettsiaceae</taxon>
        <taxon>Thiomicrorhabdus</taxon>
    </lineage>
</organism>
<evidence type="ECO:0000256" key="1">
    <source>
        <dbReference type="SAM" id="Phobius"/>
    </source>
</evidence>
<reference evidence="2" key="1">
    <citation type="journal article" date="2022" name="Arch. Microbiol.">
        <title>Thiomicrorhabdus immobilis sp. nov., a mesophilic sulfur-oxidizing bacterium isolated from sediment of a brackish lake in northern Japan.</title>
        <authorList>
            <person name="Kojima H."/>
            <person name="Mochizuki J."/>
            <person name="Kanda M."/>
            <person name="Watanabe T."/>
            <person name="Fukui M."/>
        </authorList>
    </citation>
    <scope>NUCLEOTIDE SEQUENCE</scope>
    <source>
        <strain evidence="2">Am19</strain>
    </source>
</reference>
<gene>
    <name evidence="2" type="ORF">THMIRHAM_14310</name>
</gene>
<feature type="transmembrane region" description="Helical" evidence="1">
    <location>
        <begin position="12"/>
        <end position="33"/>
    </location>
</feature>
<keyword evidence="1" id="KW-0472">Membrane</keyword>
<protein>
    <recommendedName>
        <fullName evidence="4">DUF3012 domain-containing protein</fullName>
    </recommendedName>
</protein>
<keyword evidence="1" id="KW-1133">Transmembrane helix</keyword>
<evidence type="ECO:0008006" key="4">
    <source>
        <dbReference type="Google" id="ProtNLM"/>
    </source>
</evidence>
<sequence length="80" mass="9080">MQRISGYLSSKTALQFFSGIKLAFMPLMLLMMMSTALTGCEKSAVEKCIDKQSYLWDNKTNDKNANKAYWDAVAKCKQQN</sequence>
<dbReference type="EMBL" id="AP024202">
    <property type="protein sequence ID" value="BCN93646.1"/>
    <property type="molecule type" value="Genomic_DNA"/>
</dbReference>
<accession>A0ABN6CX31</accession>
<keyword evidence="3" id="KW-1185">Reference proteome</keyword>
<dbReference type="RefSeq" id="WP_237260921.1">
    <property type="nucleotide sequence ID" value="NZ_AP024202.1"/>
</dbReference>
<name>A0ABN6CX31_9GAMM</name>